<feature type="compositionally biased region" description="Low complexity" evidence="1">
    <location>
        <begin position="96"/>
        <end position="128"/>
    </location>
</feature>
<dbReference type="PANTHER" id="PTHR45228">
    <property type="entry name" value="CYCLIC DI-GMP PHOSPHODIESTERASE TM_0186-RELATED"/>
    <property type="match status" value="1"/>
</dbReference>
<accession>A0ABU9B5R1</accession>
<dbReference type="RefSeq" id="WP_341372292.1">
    <property type="nucleotide sequence ID" value="NZ_JBBUTF010000002.1"/>
</dbReference>
<feature type="compositionally biased region" description="Low complexity" evidence="1">
    <location>
        <begin position="162"/>
        <end position="172"/>
    </location>
</feature>
<comment type="caution">
    <text evidence="3">The sequence shown here is derived from an EMBL/GenBank/DDBJ whole genome shotgun (WGS) entry which is preliminary data.</text>
</comment>
<dbReference type="PROSITE" id="PS51832">
    <property type="entry name" value="HD_GYP"/>
    <property type="match status" value="1"/>
</dbReference>
<organism evidence="3 4">
    <name type="scientific">Pseudaquabacterium rugosum</name>
    <dbReference type="NCBI Taxonomy" id="2984194"/>
    <lineage>
        <taxon>Bacteria</taxon>
        <taxon>Pseudomonadati</taxon>
        <taxon>Pseudomonadota</taxon>
        <taxon>Betaproteobacteria</taxon>
        <taxon>Burkholderiales</taxon>
        <taxon>Sphaerotilaceae</taxon>
        <taxon>Pseudaquabacterium</taxon>
    </lineage>
</organism>
<dbReference type="EMBL" id="JBBUTF010000002">
    <property type="protein sequence ID" value="MEK8024509.1"/>
    <property type="molecule type" value="Genomic_DNA"/>
</dbReference>
<dbReference type="SUPFAM" id="SSF109604">
    <property type="entry name" value="HD-domain/PDEase-like"/>
    <property type="match status" value="1"/>
</dbReference>
<dbReference type="Gene3D" id="1.10.3210.10">
    <property type="entry name" value="Hypothetical protein af1432"/>
    <property type="match status" value="1"/>
</dbReference>
<gene>
    <name evidence="3" type="ORF">AACH11_00830</name>
</gene>
<dbReference type="InterPro" id="IPR021812">
    <property type="entry name" value="DUF3391"/>
</dbReference>
<dbReference type="Proteomes" id="UP001368500">
    <property type="component" value="Unassembled WGS sequence"/>
</dbReference>
<feature type="compositionally biased region" description="Low complexity" evidence="1">
    <location>
        <begin position="71"/>
        <end position="88"/>
    </location>
</feature>
<reference evidence="3 4" key="1">
    <citation type="submission" date="2024-04" db="EMBL/GenBank/DDBJ databases">
        <title>Novel species of the genus Ideonella isolated from streams.</title>
        <authorList>
            <person name="Lu H."/>
        </authorList>
    </citation>
    <scope>NUCLEOTIDE SEQUENCE [LARGE SCALE GENOMIC DNA]</scope>
    <source>
        <strain evidence="3 4">BYS139W</strain>
    </source>
</reference>
<evidence type="ECO:0000256" key="1">
    <source>
        <dbReference type="SAM" id="MobiDB-lite"/>
    </source>
</evidence>
<feature type="compositionally biased region" description="Low complexity" evidence="1">
    <location>
        <begin position="139"/>
        <end position="155"/>
    </location>
</feature>
<evidence type="ECO:0000313" key="3">
    <source>
        <dbReference type="EMBL" id="MEK8024509.1"/>
    </source>
</evidence>
<sequence length="511" mass="54309">MSATINIDELQVGMFVHLDLGWWAHPFARSSFQIQSADQIETIRGLGLARVRWSPERSVPADAVGEDAATPHDATAAPPPAAVQGPAAEPMPAPAATPTSTPTPASPVGSDAPTAAAPTSTPAPAGATVIAWPSPPPLSGTRPPSNAATHAAAATTPPPAAQPADRPATAPASAHERALQSQREALQRCQQRYTEAGDACANALRTLLDAPEQALQTCTRLTDDLLSQLLAEGEVSVRVLAQGHDDPAAAHALNVSLVAMLLGRAQQLSPAQLQCLGRAALLHDIGKLELPERAHAAECLSHPAELALYRDHVAHGLVLGRRMGLDEDALQILTQHHELDDGSGFPQHMRGPQIHPLARIVAIVDRYDRLCNPARPALAITPHEALSLMFSQCRNQFDAALLSAFIRMMGVYPPGSCVQLSDERYASVISVNASRPLKPSVLVCELDRSPDDALIVDLDREPNGLTIRRSLKPAALPAAVRDWLSPRPRMVYFFEPGQRPAPQPGDHRAAA</sequence>
<keyword evidence="4" id="KW-1185">Reference proteome</keyword>
<dbReference type="Pfam" id="PF13487">
    <property type="entry name" value="HD_5"/>
    <property type="match status" value="1"/>
</dbReference>
<evidence type="ECO:0000313" key="4">
    <source>
        <dbReference type="Proteomes" id="UP001368500"/>
    </source>
</evidence>
<protein>
    <submittedName>
        <fullName evidence="3">DUF3391 domain-containing protein</fullName>
    </submittedName>
</protein>
<dbReference type="InterPro" id="IPR037522">
    <property type="entry name" value="HD_GYP_dom"/>
</dbReference>
<feature type="region of interest" description="Disordered" evidence="1">
    <location>
        <begin position="59"/>
        <end position="184"/>
    </location>
</feature>
<dbReference type="Pfam" id="PF11871">
    <property type="entry name" value="DUF3391"/>
    <property type="match status" value="1"/>
</dbReference>
<feature type="domain" description="HD-GYP" evidence="2">
    <location>
        <begin position="226"/>
        <end position="421"/>
    </location>
</feature>
<dbReference type="PANTHER" id="PTHR45228:SF4">
    <property type="entry name" value="LIPOPROTEIN"/>
    <property type="match status" value="1"/>
</dbReference>
<name>A0ABU9B5R1_9BURK</name>
<dbReference type="InterPro" id="IPR006675">
    <property type="entry name" value="HDIG_dom"/>
</dbReference>
<dbReference type="SMART" id="SM00471">
    <property type="entry name" value="HDc"/>
    <property type="match status" value="1"/>
</dbReference>
<dbReference type="InterPro" id="IPR052020">
    <property type="entry name" value="Cyclic_di-GMP/3'3'-cGAMP_PDE"/>
</dbReference>
<dbReference type="InterPro" id="IPR003607">
    <property type="entry name" value="HD/PDEase_dom"/>
</dbReference>
<evidence type="ECO:0000259" key="2">
    <source>
        <dbReference type="PROSITE" id="PS51832"/>
    </source>
</evidence>
<dbReference type="NCBIfam" id="TIGR00277">
    <property type="entry name" value="HDIG"/>
    <property type="match status" value="1"/>
</dbReference>
<dbReference type="CDD" id="cd00077">
    <property type="entry name" value="HDc"/>
    <property type="match status" value="1"/>
</dbReference>
<proteinExistence type="predicted"/>